<dbReference type="Proteomes" id="UP001319200">
    <property type="component" value="Unassembled WGS sequence"/>
</dbReference>
<dbReference type="RefSeq" id="WP_254164725.1">
    <property type="nucleotide sequence ID" value="NZ_JAHESF010000015.1"/>
</dbReference>
<sequence length="427" mass="48204">MRKRKGNRKIKIVLWVLALVSFCALLINLSEQPQGKTPVPHVTLPAQLEPNPYVLGLLNEYEGDILKLQAQTGTPGVAIAIVQDTSIIYLKGFGVKQVGTTDSIDVHTVFRLASVSKCFAPLLTGLLIEDGILHWNDRIVKHLPDFSLKSQVFTDNLTIKHVLSHTTGLPYHTYTNMVEEGMDLKSMLALLKDVNLTGKKPGEIYSYQNVAYSLIGEVIRSATGKTYEQQMAERVFIPLKMTDASMSYSDILLNKNVARPHLQWRKGWRVTSINDTYYNVAPAGGINASISDMAQYLKVLLGTRKDFIQDATLDSIFTPSVKARSKNRNFRRWIERADSYYALGWRVLNFRNDTLLYHGGYVNGYRSELAINRKDKIGICVLSNGPGSLPDNSVPYFFSLYFNQRDSILHWQDEQAILAQQSKLIKR</sequence>
<feature type="domain" description="Beta-lactamase-related" evidence="2">
    <location>
        <begin position="67"/>
        <end position="392"/>
    </location>
</feature>
<dbReference type="Pfam" id="PF00144">
    <property type="entry name" value="Beta-lactamase"/>
    <property type="match status" value="1"/>
</dbReference>
<comment type="caution">
    <text evidence="3">The sequence shown here is derived from an EMBL/GenBank/DDBJ whole genome shotgun (WGS) entry which is preliminary data.</text>
</comment>
<accession>A0AAP2DLG2</accession>
<evidence type="ECO:0000259" key="2">
    <source>
        <dbReference type="Pfam" id="PF00144"/>
    </source>
</evidence>
<keyword evidence="4" id="KW-1185">Reference proteome</keyword>
<dbReference type="PANTHER" id="PTHR46825">
    <property type="entry name" value="D-ALANYL-D-ALANINE-CARBOXYPEPTIDASE/ENDOPEPTIDASE AMPH"/>
    <property type="match status" value="1"/>
</dbReference>
<dbReference type="InterPro" id="IPR050491">
    <property type="entry name" value="AmpC-like"/>
</dbReference>
<dbReference type="EMBL" id="JAHESF010000015">
    <property type="protein sequence ID" value="MBT1698505.1"/>
    <property type="molecule type" value="Genomic_DNA"/>
</dbReference>
<gene>
    <name evidence="3" type="ORF">KK083_16560</name>
</gene>
<keyword evidence="1" id="KW-1133">Transmembrane helix</keyword>
<organism evidence="3 4">
    <name type="scientific">Chryseosolibacter histidini</name>
    <dbReference type="NCBI Taxonomy" id="2782349"/>
    <lineage>
        <taxon>Bacteria</taxon>
        <taxon>Pseudomonadati</taxon>
        <taxon>Bacteroidota</taxon>
        <taxon>Cytophagia</taxon>
        <taxon>Cytophagales</taxon>
        <taxon>Chryseotaleaceae</taxon>
        <taxon>Chryseosolibacter</taxon>
    </lineage>
</organism>
<evidence type="ECO:0000256" key="1">
    <source>
        <dbReference type="SAM" id="Phobius"/>
    </source>
</evidence>
<feature type="transmembrane region" description="Helical" evidence="1">
    <location>
        <begin position="12"/>
        <end position="30"/>
    </location>
</feature>
<evidence type="ECO:0000313" key="3">
    <source>
        <dbReference type="EMBL" id="MBT1698505.1"/>
    </source>
</evidence>
<dbReference type="SUPFAM" id="SSF56601">
    <property type="entry name" value="beta-lactamase/transpeptidase-like"/>
    <property type="match status" value="1"/>
</dbReference>
<dbReference type="InterPro" id="IPR012338">
    <property type="entry name" value="Beta-lactam/transpept-like"/>
</dbReference>
<dbReference type="InterPro" id="IPR001466">
    <property type="entry name" value="Beta-lactam-related"/>
</dbReference>
<keyword evidence="1" id="KW-0812">Transmembrane</keyword>
<name>A0AAP2DLG2_9BACT</name>
<dbReference type="Gene3D" id="3.40.710.10">
    <property type="entry name" value="DD-peptidase/beta-lactamase superfamily"/>
    <property type="match status" value="1"/>
</dbReference>
<reference evidence="3 4" key="1">
    <citation type="submission" date="2021-05" db="EMBL/GenBank/DDBJ databases">
        <title>A Polyphasic approach of four new species of the genus Ohtaekwangia: Ohtaekwangia histidinii sp. nov., Ohtaekwangia cretensis sp. nov., Ohtaekwangia indiensis sp. nov., Ohtaekwangia reichenbachii sp. nov. from diverse environment.</title>
        <authorList>
            <person name="Octaviana S."/>
        </authorList>
    </citation>
    <scope>NUCLEOTIDE SEQUENCE [LARGE SCALE GENOMIC DNA]</scope>
    <source>
        <strain evidence="3 4">PWU4</strain>
    </source>
</reference>
<keyword evidence="1" id="KW-0472">Membrane</keyword>
<dbReference type="PANTHER" id="PTHR46825:SF15">
    <property type="entry name" value="BETA-LACTAMASE-RELATED DOMAIN-CONTAINING PROTEIN"/>
    <property type="match status" value="1"/>
</dbReference>
<dbReference type="AlphaFoldDB" id="A0AAP2DLG2"/>
<protein>
    <submittedName>
        <fullName evidence="3">Beta-lactamase family protein</fullName>
    </submittedName>
</protein>
<proteinExistence type="predicted"/>
<evidence type="ECO:0000313" key="4">
    <source>
        <dbReference type="Proteomes" id="UP001319200"/>
    </source>
</evidence>